<reference evidence="5" key="1">
    <citation type="submission" date="2015-08" db="UniProtKB">
        <authorList>
            <consortium name="WormBaseParasite"/>
        </authorList>
    </citation>
    <scope>IDENTIFICATION</scope>
</reference>
<evidence type="ECO:0000313" key="6">
    <source>
        <dbReference type="WBParaSite" id="TCONS_00014748.p1"/>
    </source>
</evidence>
<keyword evidence="4" id="KW-1185">Reference proteome</keyword>
<dbReference type="AlphaFoldDB" id="A0A0K0E4T4"/>
<dbReference type="PANTHER" id="PTHR21724:SF109">
    <property type="entry name" value="SHKT DOMAIN-CONTAINING PROTEIN"/>
    <property type="match status" value="1"/>
</dbReference>
<dbReference type="Proteomes" id="UP000035681">
    <property type="component" value="Unplaced"/>
</dbReference>
<dbReference type="PANTHER" id="PTHR21724">
    <property type="entry name" value="SHKT DOMAIN-CONTAINING PROTEIN"/>
    <property type="match status" value="1"/>
</dbReference>
<evidence type="ECO:0000256" key="2">
    <source>
        <dbReference type="SAM" id="Phobius"/>
    </source>
</evidence>
<protein>
    <submittedName>
        <fullName evidence="5 6">ShKT domain-containing protein</fullName>
    </submittedName>
</protein>
<proteinExistence type="predicted"/>
<dbReference type="WBParaSite" id="SSTP_0000450400.1">
    <property type="protein sequence ID" value="SSTP_0000450400.1"/>
    <property type="gene ID" value="SSTP_0000450400"/>
</dbReference>
<dbReference type="InterPro" id="IPR003582">
    <property type="entry name" value="ShKT_dom"/>
</dbReference>
<organism evidence="5">
    <name type="scientific">Strongyloides stercoralis</name>
    <name type="common">Threadworm</name>
    <dbReference type="NCBI Taxonomy" id="6248"/>
    <lineage>
        <taxon>Eukaryota</taxon>
        <taxon>Metazoa</taxon>
        <taxon>Ecdysozoa</taxon>
        <taxon>Nematoda</taxon>
        <taxon>Chromadorea</taxon>
        <taxon>Rhabditida</taxon>
        <taxon>Tylenchina</taxon>
        <taxon>Panagrolaimomorpha</taxon>
        <taxon>Strongyloidoidea</taxon>
        <taxon>Strongyloididae</taxon>
        <taxon>Strongyloides</taxon>
    </lineage>
</organism>
<evidence type="ECO:0000259" key="3">
    <source>
        <dbReference type="PROSITE" id="PS51670"/>
    </source>
</evidence>
<evidence type="ECO:0000256" key="1">
    <source>
        <dbReference type="PROSITE-ProRule" id="PRU01005"/>
    </source>
</evidence>
<dbReference type="SMART" id="SM00254">
    <property type="entry name" value="ShKT"/>
    <property type="match status" value="2"/>
</dbReference>
<keyword evidence="2" id="KW-1133">Transmembrane helix</keyword>
<keyword evidence="2" id="KW-0472">Membrane</keyword>
<dbReference type="Pfam" id="PF01549">
    <property type="entry name" value="ShK"/>
    <property type="match status" value="2"/>
</dbReference>
<feature type="domain" description="ShKT" evidence="3">
    <location>
        <begin position="343"/>
        <end position="378"/>
    </location>
</feature>
<feature type="transmembrane region" description="Helical" evidence="2">
    <location>
        <begin position="7"/>
        <end position="27"/>
    </location>
</feature>
<dbReference type="WBParaSite" id="TCONS_00014748.p1">
    <property type="protein sequence ID" value="TCONS_00014748.p1"/>
    <property type="gene ID" value="XLOC_009969"/>
</dbReference>
<feature type="domain" description="ShKT" evidence="3">
    <location>
        <begin position="179"/>
        <end position="214"/>
    </location>
</feature>
<evidence type="ECO:0000313" key="5">
    <source>
        <dbReference type="WBParaSite" id="SSTP_0000450400.1"/>
    </source>
</evidence>
<sequence>MPSNKNIIYLVFSIVFTIIKGQISPIIPVNNPYSYGMYNTYTPYSTGYSSYYPRNYLYYPQIPPSSISNPFLSGYTNYIDGMSSLNYLNPSLSSLMLRNGMSNSYLNSYMLGLPSSYSWNSRSGISGLSGYEGSLSPNTLSNYIQPDISIPPMGIADTTSLSRNILTNQYIPGTGSGTCKDQLPQCAVYASTGQCSSSPLIMARLCPISCGTGCSTSDLVSGGVNSLNTLSTMGSIDSPFTTLSTGLNGGYSNFITPNIFLTSNEINHNIPTVDNIPIIYDSVASYKFDNIMKYLSNMYKNFQNIDRLSQQYNYNNNNNPSIDYNLPLTTFINNNKDSDYLLCKDSHIDGCPSWAAMGFCSKYSTFMNTYCRGSCNLCENKNFLHNNVLINDNDYIASFRGGYGNILPLTNNVRSGIYPLTERKPSSSMINAISSIPELKTNNYDRESIHLSRKERTNKLRELLEMASE</sequence>
<comment type="caution">
    <text evidence="1">Lacks conserved residue(s) required for the propagation of feature annotation.</text>
</comment>
<dbReference type="PROSITE" id="PS51670">
    <property type="entry name" value="SHKT"/>
    <property type="match status" value="2"/>
</dbReference>
<accession>A0A0K0E4T4</accession>
<evidence type="ECO:0000313" key="4">
    <source>
        <dbReference type="Proteomes" id="UP000035681"/>
    </source>
</evidence>
<keyword evidence="2" id="KW-0812">Transmembrane</keyword>
<name>A0A0K0E4T4_STRER</name>
<dbReference type="Gene3D" id="1.10.10.1940">
    <property type="match status" value="1"/>
</dbReference>